<dbReference type="SUPFAM" id="SSF52172">
    <property type="entry name" value="CheY-like"/>
    <property type="match status" value="1"/>
</dbReference>
<dbReference type="GO" id="GO:0045893">
    <property type="term" value="P:positive regulation of DNA-templated transcription"/>
    <property type="evidence" value="ECO:0007669"/>
    <property type="project" value="UniProtKB-ARBA"/>
</dbReference>
<dbReference type="InterPro" id="IPR001789">
    <property type="entry name" value="Sig_transdc_resp-reg_receiver"/>
</dbReference>
<keyword evidence="7 11" id="KW-0238">DNA-binding</keyword>
<keyword evidence="4 10" id="KW-0597">Phosphoprotein</keyword>
<dbReference type="Proteomes" id="UP000261166">
    <property type="component" value="Unassembled WGS sequence"/>
</dbReference>
<dbReference type="GO" id="GO:0000156">
    <property type="term" value="F:phosphorelay response regulator activity"/>
    <property type="evidence" value="ECO:0007669"/>
    <property type="project" value="TreeGrafter"/>
</dbReference>
<evidence type="ECO:0000256" key="2">
    <source>
        <dbReference type="ARBA" id="ARBA00018672"/>
    </source>
</evidence>
<dbReference type="RefSeq" id="WP_021639715.1">
    <property type="nucleotide sequence ID" value="NZ_CALBAU010000388.1"/>
</dbReference>
<evidence type="ECO:0000256" key="7">
    <source>
        <dbReference type="ARBA" id="ARBA00023125"/>
    </source>
</evidence>
<evidence type="ECO:0000256" key="11">
    <source>
        <dbReference type="PROSITE-ProRule" id="PRU01091"/>
    </source>
</evidence>
<dbReference type="GO" id="GO:0005829">
    <property type="term" value="C:cytosol"/>
    <property type="evidence" value="ECO:0007669"/>
    <property type="project" value="TreeGrafter"/>
</dbReference>
<dbReference type="Pfam" id="PF00486">
    <property type="entry name" value="Trans_reg_C"/>
    <property type="match status" value="1"/>
</dbReference>
<dbReference type="InterPro" id="IPR036388">
    <property type="entry name" value="WH-like_DNA-bd_sf"/>
</dbReference>
<dbReference type="CDD" id="cd17620">
    <property type="entry name" value="REC_OmpR_KdpE-like"/>
    <property type="match status" value="1"/>
</dbReference>
<dbReference type="OrthoDB" id="9802426at2"/>
<dbReference type="FunFam" id="3.40.50.2300:FF:000021">
    <property type="entry name" value="Two-component system response regulator KdpE"/>
    <property type="match status" value="1"/>
</dbReference>
<evidence type="ECO:0000259" key="13">
    <source>
        <dbReference type="PROSITE" id="PS51755"/>
    </source>
</evidence>
<evidence type="ECO:0000256" key="10">
    <source>
        <dbReference type="PROSITE-ProRule" id="PRU00169"/>
    </source>
</evidence>
<evidence type="ECO:0000256" key="3">
    <source>
        <dbReference type="ARBA" id="ARBA00022490"/>
    </source>
</evidence>
<dbReference type="GeneID" id="97987700"/>
<dbReference type="Gene3D" id="3.40.50.2300">
    <property type="match status" value="1"/>
</dbReference>
<dbReference type="GO" id="GO:0042802">
    <property type="term" value="F:identical protein binding"/>
    <property type="evidence" value="ECO:0007669"/>
    <property type="project" value="UniProtKB-ARBA"/>
</dbReference>
<dbReference type="EMBL" id="QVLV01000007">
    <property type="protein sequence ID" value="RGE60411.1"/>
    <property type="molecule type" value="Genomic_DNA"/>
</dbReference>
<feature type="domain" description="Response regulatory" evidence="12">
    <location>
        <begin position="6"/>
        <end position="119"/>
    </location>
</feature>
<evidence type="ECO:0000256" key="5">
    <source>
        <dbReference type="ARBA" id="ARBA00023012"/>
    </source>
</evidence>
<evidence type="ECO:0000313" key="14">
    <source>
        <dbReference type="EMBL" id="RGE60411.1"/>
    </source>
</evidence>
<keyword evidence="8" id="KW-0804">Transcription</keyword>
<keyword evidence="16" id="KW-1185">Reference proteome</keyword>
<feature type="modified residue" description="4-aspartylphosphate" evidence="10">
    <location>
        <position position="55"/>
    </location>
</feature>
<evidence type="ECO:0000256" key="9">
    <source>
        <dbReference type="ARBA" id="ARBA00024867"/>
    </source>
</evidence>
<dbReference type="GO" id="GO:0000987">
    <property type="term" value="F:cis-regulatory region sequence-specific DNA binding"/>
    <property type="evidence" value="ECO:0007669"/>
    <property type="project" value="UniProtKB-ARBA"/>
</dbReference>
<dbReference type="EMBL" id="QVLU01000005">
    <property type="protein sequence ID" value="RGE72782.1"/>
    <property type="molecule type" value="Genomic_DNA"/>
</dbReference>
<dbReference type="AlphaFoldDB" id="A0A3E3I540"/>
<dbReference type="PROSITE" id="PS51755">
    <property type="entry name" value="OMPR_PHOB"/>
    <property type="match status" value="1"/>
</dbReference>
<comment type="function">
    <text evidence="9">May play the central regulatory role in sporulation. It may be an element of the effector pathway responsible for the activation of sporulation genes in response to nutritional stress. Spo0A may act in concert with spo0H (a sigma factor) to control the expression of some genes that are critical to the sporulation process.</text>
</comment>
<accession>A0A3E3I540</accession>
<dbReference type="CDD" id="cd00383">
    <property type="entry name" value="trans_reg_C"/>
    <property type="match status" value="1"/>
</dbReference>
<protein>
    <recommendedName>
        <fullName evidence="2">Stage 0 sporulation protein A homolog</fullName>
    </recommendedName>
</protein>
<dbReference type="Proteomes" id="UP000260812">
    <property type="component" value="Unassembled WGS sequence"/>
</dbReference>
<keyword evidence="3" id="KW-0963">Cytoplasm</keyword>
<evidence type="ECO:0000313" key="17">
    <source>
        <dbReference type="Proteomes" id="UP000261166"/>
    </source>
</evidence>
<keyword evidence="5" id="KW-0902">Two-component regulatory system</keyword>
<evidence type="ECO:0000313" key="15">
    <source>
        <dbReference type="EMBL" id="RGE72782.1"/>
    </source>
</evidence>
<dbReference type="GO" id="GO:0032993">
    <property type="term" value="C:protein-DNA complex"/>
    <property type="evidence" value="ECO:0007669"/>
    <property type="project" value="TreeGrafter"/>
</dbReference>
<dbReference type="Pfam" id="PF00072">
    <property type="entry name" value="Response_reg"/>
    <property type="match status" value="1"/>
</dbReference>
<name>A0A3E3I540_9FIRM</name>
<evidence type="ECO:0000256" key="8">
    <source>
        <dbReference type="ARBA" id="ARBA00023163"/>
    </source>
</evidence>
<dbReference type="PANTHER" id="PTHR48111:SF50">
    <property type="entry name" value="KDP OPERON TRANSCRIPTIONAL REGULATORY PROTEIN KDPE"/>
    <property type="match status" value="1"/>
</dbReference>
<dbReference type="InterPro" id="IPR001867">
    <property type="entry name" value="OmpR/PhoB-type_DNA-bd"/>
</dbReference>
<reference evidence="14 17" key="1">
    <citation type="submission" date="2018-08" db="EMBL/GenBank/DDBJ databases">
        <title>A genome reference for cultivated species of the human gut microbiota.</title>
        <authorList>
            <person name="Zou Y."/>
            <person name="Xue W."/>
            <person name="Luo G."/>
        </authorList>
    </citation>
    <scope>NUCLEOTIDE SEQUENCE [LARGE SCALE GENOMIC DNA]</scope>
    <source>
        <strain evidence="15 17">AF26-4BH</strain>
        <strain evidence="14">TF05-5AC</strain>
    </source>
</reference>
<evidence type="ECO:0000256" key="1">
    <source>
        <dbReference type="ARBA" id="ARBA00004496"/>
    </source>
</evidence>
<organism evidence="14 16">
    <name type="scientific">Eisenbergiella massiliensis</name>
    <dbReference type="NCBI Taxonomy" id="1720294"/>
    <lineage>
        <taxon>Bacteria</taxon>
        <taxon>Bacillati</taxon>
        <taxon>Bacillota</taxon>
        <taxon>Clostridia</taxon>
        <taxon>Lachnospirales</taxon>
        <taxon>Lachnospiraceae</taxon>
        <taxon>Eisenbergiella</taxon>
    </lineage>
</organism>
<feature type="domain" description="OmpR/PhoB-type" evidence="13">
    <location>
        <begin position="133"/>
        <end position="232"/>
    </location>
</feature>
<dbReference type="Gene3D" id="1.10.10.10">
    <property type="entry name" value="Winged helix-like DNA-binding domain superfamily/Winged helix DNA-binding domain"/>
    <property type="match status" value="1"/>
</dbReference>
<evidence type="ECO:0000259" key="12">
    <source>
        <dbReference type="PROSITE" id="PS50110"/>
    </source>
</evidence>
<dbReference type="PROSITE" id="PS50110">
    <property type="entry name" value="RESPONSE_REGULATORY"/>
    <property type="match status" value="1"/>
</dbReference>
<gene>
    <name evidence="15" type="ORF">DWY69_07940</name>
    <name evidence="14" type="ORF">DXC51_12640</name>
</gene>
<dbReference type="PANTHER" id="PTHR48111">
    <property type="entry name" value="REGULATOR OF RPOS"/>
    <property type="match status" value="1"/>
</dbReference>
<sequence>MQAKVTILIIEDEKNICDFIATTLKAQGYKTITTGLGREGISLTASQCPDVILLDLGLPDVDGMEVIRQVRSYSAIPIIVISARTQEKEKVMALDLGADDYITKPFGSSELLARIRTALRHGNRPVGGSAMVDRPYKAKGLVIDFDRRLVTVEGEAVHLTQVEFKIVSFLARNAGRVMTYDTLISHVWGPYADDNNRILRVNMANIRRKLEKNPAEPQFILTEIGVGYRMAEDENQENDTE</sequence>
<evidence type="ECO:0000256" key="6">
    <source>
        <dbReference type="ARBA" id="ARBA00023015"/>
    </source>
</evidence>
<comment type="caution">
    <text evidence="14">The sequence shown here is derived from an EMBL/GenBank/DDBJ whole genome shotgun (WGS) entry which is preliminary data.</text>
</comment>
<dbReference type="Gene3D" id="6.10.250.690">
    <property type="match status" value="1"/>
</dbReference>
<comment type="subcellular location">
    <subcellularLocation>
        <location evidence="1">Cytoplasm</location>
    </subcellularLocation>
</comment>
<evidence type="ECO:0000313" key="16">
    <source>
        <dbReference type="Proteomes" id="UP000260812"/>
    </source>
</evidence>
<dbReference type="SMART" id="SM00862">
    <property type="entry name" value="Trans_reg_C"/>
    <property type="match status" value="1"/>
</dbReference>
<keyword evidence="6" id="KW-0805">Transcription regulation</keyword>
<dbReference type="InterPro" id="IPR039420">
    <property type="entry name" value="WalR-like"/>
</dbReference>
<feature type="DNA-binding region" description="OmpR/PhoB-type" evidence="11">
    <location>
        <begin position="133"/>
        <end position="232"/>
    </location>
</feature>
<proteinExistence type="predicted"/>
<evidence type="ECO:0000256" key="4">
    <source>
        <dbReference type="ARBA" id="ARBA00022553"/>
    </source>
</evidence>
<dbReference type="InterPro" id="IPR011006">
    <property type="entry name" value="CheY-like_superfamily"/>
</dbReference>
<dbReference type="SMART" id="SM00448">
    <property type="entry name" value="REC"/>
    <property type="match status" value="1"/>
</dbReference>